<sequence>MRCILKDMYRHCTTTFWCDGRTDGQRVPVRRGIKQGDPLSPYLFNCVLDPLLERLNSSRLGVHLGESYLSAMAFADDLVLTSDTYEGLRTLVTETENYLLNVGLAINPAKSQYFGWRPNHVSKGYNYSIEPIPVAGIAVPPADRDQPIKYLGLQFYVNRAPTVESAKASRLLQLIGSAKLKPFQKVHCWRQLVQPAYLYGASNSLQVHAEAGRLDKIVSKTVKAALHLPQGFPNSHMWMPSRCGGLGLLQLQRVALVTHYKALTRLVRLGDSFVDELFREILGASRERIAHIFETSTDLTEAAHVKAALKKGSISWWKRQMENYTNRDLFAHKAQFTANSWLAYDSKQLKDGDRIKALRLRTNLYPTRTLSNRHATDPSARQCRRCGAEPETAFHILQECPSVHLPRTERHNFIMKNVARMVKERRPQAAVQMEKLHTTIANVRLKPDLVVIEGDKVTIADFAVTWDTNEGILVQMCAAKRAKYACLKRARQSRSLAWRLGQGPCSAVKY</sequence>
<name>A0ACB7T6A3_HYAAI</name>
<proteinExistence type="predicted"/>
<organism evidence="1 2">
    <name type="scientific">Hyalomma asiaticum</name>
    <name type="common">Tick</name>
    <dbReference type="NCBI Taxonomy" id="266040"/>
    <lineage>
        <taxon>Eukaryota</taxon>
        <taxon>Metazoa</taxon>
        <taxon>Ecdysozoa</taxon>
        <taxon>Arthropoda</taxon>
        <taxon>Chelicerata</taxon>
        <taxon>Arachnida</taxon>
        <taxon>Acari</taxon>
        <taxon>Parasitiformes</taxon>
        <taxon>Ixodida</taxon>
        <taxon>Ixodoidea</taxon>
        <taxon>Ixodidae</taxon>
        <taxon>Hyalomminae</taxon>
        <taxon>Hyalomma</taxon>
    </lineage>
</organism>
<protein>
    <submittedName>
        <fullName evidence="1">Uncharacterized protein</fullName>
    </submittedName>
</protein>
<dbReference type="Proteomes" id="UP000821845">
    <property type="component" value="Chromosome 10"/>
</dbReference>
<accession>A0ACB7T6A3</accession>
<evidence type="ECO:0000313" key="2">
    <source>
        <dbReference type="Proteomes" id="UP000821845"/>
    </source>
</evidence>
<dbReference type="EMBL" id="CM023490">
    <property type="protein sequence ID" value="KAH6943052.1"/>
    <property type="molecule type" value="Genomic_DNA"/>
</dbReference>
<reference evidence="1" key="1">
    <citation type="submission" date="2020-05" db="EMBL/GenBank/DDBJ databases">
        <title>Large-scale comparative analyses of tick genomes elucidate their genetic diversity and vector capacities.</title>
        <authorList>
            <person name="Jia N."/>
            <person name="Wang J."/>
            <person name="Shi W."/>
            <person name="Du L."/>
            <person name="Sun Y."/>
            <person name="Zhan W."/>
            <person name="Jiang J."/>
            <person name="Wang Q."/>
            <person name="Zhang B."/>
            <person name="Ji P."/>
            <person name="Sakyi L.B."/>
            <person name="Cui X."/>
            <person name="Yuan T."/>
            <person name="Jiang B."/>
            <person name="Yang W."/>
            <person name="Lam T.T.-Y."/>
            <person name="Chang Q."/>
            <person name="Ding S."/>
            <person name="Wang X."/>
            <person name="Zhu J."/>
            <person name="Ruan X."/>
            <person name="Zhao L."/>
            <person name="Wei J."/>
            <person name="Que T."/>
            <person name="Du C."/>
            <person name="Cheng J."/>
            <person name="Dai P."/>
            <person name="Han X."/>
            <person name="Huang E."/>
            <person name="Gao Y."/>
            <person name="Liu J."/>
            <person name="Shao H."/>
            <person name="Ye R."/>
            <person name="Li L."/>
            <person name="Wei W."/>
            <person name="Wang X."/>
            <person name="Wang C."/>
            <person name="Yang T."/>
            <person name="Huo Q."/>
            <person name="Li W."/>
            <person name="Guo W."/>
            <person name="Chen H."/>
            <person name="Zhou L."/>
            <person name="Ni X."/>
            <person name="Tian J."/>
            <person name="Zhou Y."/>
            <person name="Sheng Y."/>
            <person name="Liu T."/>
            <person name="Pan Y."/>
            <person name="Xia L."/>
            <person name="Li J."/>
            <person name="Zhao F."/>
            <person name="Cao W."/>
        </authorList>
    </citation>
    <scope>NUCLEOTIDE SEQUENCE</scope>
    <source>
        <strain evidence="1">Hyas-2018</strain>
    </source>
</reference>
<comment type="caution">
    <text evidence="1">The sequence shown here is derived from an EMBL/GenBank/DDBJ whole genome shotgun (WGS) entry which is preliminary data.</text>
</comment>
<keyword evidence="2" id="KW-1185">Reference proteome</keyword>
<evidence type="ECO:0000313" key="1">
    <source>
        <dbReference type="EMBL" id="KAH6943052.1"/>
    </source>
</evidence>
<gene>
    <name evidence="1" type="ORF">HPB50_014400</name>
</gene>